<evidence type="ECO:0000313" key="6">
    <source>
        <dbReference type="EnsemblPlants" id="Pp3c15_15080V3.1"/>
    </source>
</evidence>
<evidence type="ECO:0000256" key="2">
    <source>
        <dbReference type="ARBA" id="ARBA00022729"/>
    </source>
</evidence>
<dbReference type="Gene3D" id="6.10.250.940">
    <property type="match status" value="1"/>
</dbReference>
<dbReference type="InterPro" id="IPR029058">
    <property type="entry name" value="AB_hydrolase_fold"/>
</dbReference>
<evidence type="ECO:0000313" key="7">
    <source>
        <dbReference type="Proteomes" id="UP000006727"/>
    </source>
</evidence>
<sequence length="409" mass="45933">MEEGIEGSAQHKAGRITMLPGQPPQCYRDNHHNELGPFFVNPDGQSLRRNPHAGNRVANVIFVESPAGTGFSYSNISGDLLAAGDNRTASDDYAFVMNWFKRFPHYKSRPFFRAGESYAGYYVPELAKLIYEKSKNLTSHEKTNFKGFMVGNPVTDSYNDNWGYVKYVYYHAMISDETYAELKKECNFTHQNDPVSHKCIQLLYYEADDEYGNMDPYSIYAPACISNTSANSTGSKFGRNSQQMVVNPILSRLRRGYDPCSHDYSLVYFNRPDVQKALHANTTGNPCVGCSDPLFENWQGTAATVLPIYLELLDAGLRLWVFSGDADSVVPVSGTRYALTSLNLSVVVPWYSWYRHQQVVGRLVVCQGNLTLVTVRGAGHEVPLLLPAQWLQVFKSFLEGSLLPSQPYV</sequence>
<keyword evidence="2" id="KW-0732">Signal</keyword>
<dbReference type="EnsemblPlants" id="Pp3c15_15080V3.1">
    <property type="protein sequence ID" value="Pp3c15_15080V3.1"/>
    <property type="gene ID" value="Pp3c15_15080"/>
</dbReference>
<dbReference type="AlphaFoldDB" id="A0A2K1JDA4"/>
<keyword evidence="7" id="KW-1185">Reference proteome</keyword>
<dbReference type="PROSITE" id="PS00560">
    <property type="entry name" value="CARBOXYPEPT_SER_HIS"/>
    <property type="match status" value="1"/>
</dbReference>
<name>A0A2K1JDA4_PHYPA</name>
<dbReference type="PaxDb" id="3218-PP1S104_50V6.1"/>
<dbReference type="GO" id="GO:0004185">
    <property type="term" value="F:serine-type carboxypeptidase activity"/>
    <property type="evidence" value="ECO:0000318"/>
    <property type="project" value="GO_Central"/>
</dbReference>
<evidence type="ECO:0000256" key="1">
    <source>
        <dbReference type="ARBA" id="ARBA00009431"/>
    </source>
</evidence>
<dbReference type="GO" id="GO:0006508">
    <property type="term" value="P:proteolysis"/>
    <property type="evidence" value="ECO:0007669"/>
    <property type="project" value="InterPro"/>
</dbReference>
<evidence type="ECO:0000256" key="4">
    <source>
        <dbReference type="ARBA" id="ARBA00023180"/>
    </source>
</evidence>
<dbReference type="InParanoid" id="A0A2K1JDA4"/>
<dbReference type="SUPFAM" id="SSF53474">
    <property type="entry name" value="alpha/beta-Hydrolases"/>
    <property type="match status" value="1"/>
</dbReference>
<keyword evidence="3" id="KW-1015">Disulfide bond</keyword>
<dbReference type="PANTHER" id="PTHR11802">
    <property type="entry name" value="SERINE PROTEASE FAMILY S10 SERINE CARBOXYPEPTIDASE"/>
    <property type="match status" value="1"/>
</dbReference>
<dbReference type="PRINTS" id="PR00724">
    <property type="entry name" value="CRBOXYPTASEC"/>
</dbReference>
<accession>A0A2K1JDA4</accession>
<reference evidence="5 7" key="2">
    <citation type="journal article" date="2018" name="Plant J.">
        <title>The Physcomitrella patens chromosome-scale assembly reveals moss genome structure and evolution.</title>
        <authorList>
            <person name="Lang D."/>
            <person name="Ullrich K.K."/>
            <person name="Murat F."/>
            <person name="Fuchs J."/>
            <person name="Jenkins J."/>
            <person name="Haas F.B."/>
            <person name="Piednoel M."/>
            <person name="Gundlach H."/>
            <person name="Van Bel M."/>
            <person name="Meyberg R."/>
            <person name="Vives C."/>
            <person name="Morata J."/>
            <person name="Symeonidi A."/>
            <person name="Hiss M."/>
            <person name="Muchero W."/>
            <person name="Kamisugi Y."/>
            <person name="Saleh O."/>
            <person name="Blanc G."/>
            <person name="Decker E.L."/>
            <person name="van Gessel N."/>
            <person name="Grimwood J."/>
            <person name="Hayes R.D."/>
            <person name="Graham S.W."/>
            <person name="Gunter L.E."/>
            <person name="McDaniel S.F."/>
            <person name="Hoernstein S.N.W."/>
            <person name="Larsson A."/>
            <person name="Li F.W."/>
            <person name="Perroud P.F."/>
            <person name="Phillips J."/>
            <person name="Ranjan P."/>
            <person name="Rokshar D.S."/>
            <person name="Rothfels C.J."/>
            <person name="Schneider L."/>
            <person name="Shu S."/>
            <person name="Stevenson D.W."/>
            <person name="Thummler F."/>
            <person name="Tillich M."/>
            <person name="Villarreal Aguilar J.C."/>
            <person name="Widiez T."/>
            <person name="Wong G.K."/>
            <person name="Wymore A."/>
            <person name="Zhang Y."/>
            <person name="Zimmer A.D."/>
            <person name="Quatrano R.S."/>
            <person name="Mayer K.F.X."/>
            <person name="Goodstein D."/>
            <person name="Casacuberta J.M."/>
            <person name="Vandepoele K."/>
            <person name="Reski R."/>
            <person name="Cuming A.C."/>
            <person name="Tuskan G.A."/>
            <person name="Maumus F."/>
            <person name="Salse J."/>
            <person name="Schmutz J."/>
            <person name="Rensing S.A."/>
        </authorList>
    </citation>
    <scope>NUCLEOTIDE SEQUENCE [LARGE SCALE GENOMIC DNA]</scope>
    <source>
        <strain evidence="6 7">cv. Gransden 2004</strain>
    </source>
</reference>
<evidence type="ECO:0000256" key="3">
    <source>
        <dbReference type="ARBA" id="ARBA00023157"/>
    </source>
</evidence>
<dbReference type="InterPro" id="IPR033124">
    <property type="entry name" value="Ser_caboxypep_his_AS"/>
</dbReference>
<dbReference type="Gene3D" id="3.40.50.11320">
    <property type="match status" value="1"/>
</dbReference>
<dbReference type="PANTHER" id="PTHR11802:SF25">
    <property type="entry name" value="SERINE CARBOXYPEPTIDASE 24"/>
    <property type="match status" value="1"/>
</dbReference>
<gene>
    <name evidence="5" type="ORF">PHYPA_019777</name>
</gene>
<keyword evidence="4" id="KW-0325">Glycoprotein</keyword>
<dbReference type="FunFam" id="3.40.50.11320:FF:000002">
    <property type="entry name" value="Carboxypeptidase"/>
    <property type="match status" value="1"/>
</dbReference>
<dbReference type="Gramene" id="Pp3c15_15080V3.1">
    <property type="protein sequence ID" value="Pp3c15_15080V3.1"/>
    <property type="gene ID" value="Pp3c15_15080"/>
</dbReference>
<dbReference type="EMBL" id="ABEU02000015">
    <property type="protein sequence ID" value="PNR39499.1"/>
    <property type="molecule type" value="Genomic_DNA"/>
</dbReference>
<dbReference type="Proteomes" id="UP000006727">
    <property type="component" value="Chromosome 15"/>
</dbReference>
<reference evidence="6" key="3">
    <citation type="submission" date="2020-12" db="UniProtKB">
        <authorList>
            <consortium name="EnsemblPlants"/>
        </authorList>
    </citation>
    <scope>IDENTIFICATION</scope>
</reference>
<proteinExistence type="inferred from homology"/>
<evidence type="ECO:0008006" key="8">
    <source>
        <dbReference type="Google" id="ProtNLM"/>
    </source>
</evidence>
<protein>
    <recommendedName>
        <fullName evidence="8">Carboxypeptidase</fullName>
    </recommendedName>
</protein>
<reference evidence="5 7" key="1">
    <citation type="journal article" date="2008" name="Science">
        <title>The Physcomitrella genome reveals evolutionary insights into the conquest of land by plants.</title>
        <authorList>
            <person name="Rensing S."/>
            <person name="Lang D."/>
            <person name="Zimmer A."/>
            <person name="Terry A."/>
            <person name="Salamov A."/>
            <person name="Shapiro H."/>
            <person name="Nishiyama T."/>
            <person name="Perroud P.-F."/>
            <person name="Lindquist E."/>
            <person name="Kamisugi Y."/>
            <person name="Tanahashi T."/>
            <person name="Sakakibara K."/>
            <person name="Fujita T."/>
            <person name="Oishi K."/>
            <person name="Shin-I T."/>
            <person name="Kuroki Y."/>
            <person name="Toyoda A."/>
            <person name="Suzuki Y."/>
            <person name="Hashimoto A."/>
            <person name="Yamaguchi K."/>
            <person name="Sugano A."/>
            <person name="Kohara Y."/>
            <person name="Fujiyama A."/>
            <person name="Anterola A."/>
            <person name="Aoki S."/>
            <person name="Ashton N."/>
            <person name="Barbazuk W.B."/>
            <person name="Barker E."/>
            <person name="Bennetzen J."/>
            <person name="Bezanilla M."/>
            <person name="Blankenship R."/>
            <person name="Cho S.H."/>
            <person name="Dutcher S."/>
            <person name="Estelle M."/>
            <person name="Fawcett J.A."/>
            <person name="Gundlach H."/>
            <person name="Hanada K."/>
            <person name="Heyl A."/>
            <person name="Hicks K.A."/>
            <person name="Hugh J."/>
            <person name="Lohr M."/>
            <person name="Mayer K."/>
            <person name="Melkozernov A."/>
            <person name="Murata T."/>
            <person name="Nelson D."/>
            <person name="Pils B."/>
            <person name="Prigge M."/>
            <person name="Reiss B."/>
            <person name="Renner T."/>
            <person name="Rombauts S."/>
            <person name="Rushton P."/>
            <person name="Sanderfoot A."/>
            <person name="Schween G."/>
            <person name="Shiu S.-H."/>
            <person name="Stueber K."/>
            <person name="Theodoulou F.L."/>
            <person name="Tu H."/>
            <person name="Van de Peer Y."/>
            <person name="Verrier P.J."/>
            <person name="Waters E."/>
            <person name="Wood A."/>
            <person name="Yang L."/>
            <person name="Cove D."/>
            <person name="Cuming A."/>
            <person name="Hasebe M."/>
            <person name="Lucas S."/>
            <person name="Mishler D.B."/>
            <person name="Reski R."/>
            <person name="Grigoriev I."/>
            <person name="Quatrano R.S."/>
            <person name="Boore J.L."/>
        </authorList>
    </citation>
    <scope>NUCLEOTIDE SEQUENCE [LARGE SCALE GENOMIC DNA]</scope>
    <source>
        <strain evidence="6 7">cv. Gransden 2004</strain>
    </source>
</reference>
<dbReference type="OMA" id="MNYTWTT"/>
<comment type="similarity">
    <text evidence="1">Belongs to the peptidase S10 family.</text>
</comment>
<organism evidence="5">
    <name type="scientific">Physcomitrium patens</name>
    <name type="common">Spreading-leaved earth moss</name>
    <name type="synonym">Physcomitrella patens</name>
    <dbReference type="NCBI Taxonomy" id="3218"/>
    <lineage>
        <taxon>Eukaryota</taxon>
        <taxon>Viridiplantae</taxon>
        <taxon>Streptophyta</taxon>
        <taxon>Embryophyta</taxon>
        <taxon>Bryophyta</taxon>
        <taxon>Bryophytina</taxon>
        <taxon>Bryopsida</taxon>
        <taxon>Funariidae</taxon>
        <taxon>Funariales</taxon>
        <taxon>Funariaceae</taxon>
        <taxon>Physcomitrium</taxon>
    </lineage>
</organism>
<dbReference type="Pfam" id="PF00450">
    <property type="entry name" value="Peptidase_S10"/>
    <property type="match status" value="1"/>
</dbReference>
<evidence type="ECO:0000313" key="5">
    <source>
        <dbReference type="EMBL" id="PNR39499.1"/>
    </source>
</evidence>
<dbReference type="Gene3D" id="3.40.50.1820">
    <property type="entry name" value="alpha/beta hydrolase"/>
    <property type="match status" value="1"/>
</dbReference>
<dbReference type="InterPro" id="IPR001563">
    <property type="entry name" value="Peptidase_S10"/>
</dbReference>